<name>A0A2P2PE60_RHIMU</name>
<reference evidence="1" key="1">
    <citation type="submission" date="2018-02" db="EMBL/GenBank/DDBJ databases">
        <title>Rhizophora mucronata_Transcriptome.</title>
        <authorList>
            <person name="Meera S.P."/>
            <person name="Sreeshan A."/>
            <person name="Augustine A."/>
        </authorList>
    </citation>
    <scope>NUCLEOTIDE SEQUENCE</scope>
    <source>
        <tissue evidence="1">Leaf</tissue>
    </source>
</reference>
<dbReference type="EMBL" id="GGEC01072544">
    <property type="protein sequence ID" value="MBX53028.1"/>
    <property type="molecule type" value="Transcribed_RNA"/>
</dbReference>
<sequence>MIKEYSNTDSKLGKVSATCYPYLTDSPTRPS</sequence>
<proteinExistence type="predicted"/>
<organism evidence="1">
    <name type="scientific">Rhizophora mucronata</name>
    <name type="common">Asiatic mangrove</name>
    <dbReference type="NCBI Taxonomy" id="61149"/>
    <lineage>
        <taxon>Eukaryota</taxon>
        <taxon>Viridiplantae</taxon>
        <taxon>Streptophyta</taxon>
        <taxon>Embryophyta</taxon>
        <taxon>Tracheophyta</taxon>
        <taxon>Spermatophyta</taxon>
        <taxon>Magnoliopsida</taxon>
        <taxon>eudicotyledons</taxon>
        <taxon>Gunneridae</taxon>
        <taxon>Pentapetalae</taxon>
        <taxon>rosids</taxon>
        <taxon>fabids</taxon>
        <taxon>Malpighiales</taxon>
        <taxon>Rhizophoraceae</taxon>
        <taxon>Rhizophora</taxon>
    </lineage>
</organism>
<accession>A0A2P2PE60</accession>
<dbReference type="AlphaFoldDB" id="A0A2P2PE60"/>
<protein>
    <submittedName>
        <fullName evidence="1">Uncharacterized protein</fullName>
    </submittedName>
</protein>
<evidence type="ECO:0000313" key="1">
    <source>
        <dbReference type="EMBL" id="MBX53028.1"/>
    </source>
</evidence>